<comment type="caution">
    <text evidence="2">The sequence shown here is derived from an EMBL/GenBank/DDBJ whole genome shotgun (WGS) entry which is preliminary data.</text>
</comment>
<dbReference type="AlphaFoldDB" id="A0A0J7NIG6"/>
<proteinExistence type="predicted"/>
<feature type="chain" id="PRO_5005291191" evidence="1">
    <location>
        <begin position="25"/>
        <end position="98"/>
    </location>
</feature>
<name>A0A0J7NIG6_LASNI</name>
<dbReference type="PaxDb" id="67767-A0A0J7NIG6"/>
<sequence>MDGGMWVPVPPCLGLTWLATCGLAWRKAASHNGAGEAIPVEFLMPGGPADPESGGGRWGYSDVSELGSTDLVAVAARTYFEFGHSGGDTGRQSTPSKV</sequence>
<evidence type="ECO:0000256" key="1">
    <source>
        <dbReference type="SAM" id="SignalP"/>
    </source>
</evidence>
<evidence type="ECO:0000313" key="3">
    <source>
        <dbReference type="Proteomes" id="UP000036403"/>
    </source>
</evidence>
<dbReference type="Proteomes" id="UP000036403">
    <property type="component" value="Unassembled WGS sequence"/>
</dbReference>
<keyword evidence="1" id="KW-0732">Signal</keyword>
<dbReference type="EMBL" id="LBMM01004548">
    <property type="protein sequence ID" value="KMQ92300.1"/>
    <property type="molecule type" value="Genomic_DNA"/>
</dbReference>
<organism evidence="2 3">
    <name type="scientific">Lasius niger</name>
    <name type="common">Black garden ant</name>
    <dbReference type="NCBI Taxonomy" id="67767"/>
    <lineage>
        <taxon>Eukaryota</taxon>
        <taxon>Metazoa</taxon>
        <taxon>Ecdysozoa</taxon>
        <taxon>Arthropoda</taxon>
        <taxon>Hexapoda</taxon>
        <taxon>Insecta</taxon>
        <taxon>Pterygota</taxon>
        <taxon>Neoptera</taxon>
        <taxon>Endopterygota</taxon>
        <taxon>Hymenoptera</taxon>
        <taxon>Apocrita</taxon>
        <taxon>Aculeata</taxon>
        <taxon>Formicoidea</taxon>
        <taxon>Formicidae</taxon>
        <taxon>Formicinae</taxon>
        <taxon>Lasius</taxon>
        <taxon>Lasius</taxon>
    </lineage>
</organism>
<feature type="signal peptide" evidence="1">
    <location>
        <begin position="1"/>
        <end position="24"/>
    </location>
</feature>
<accession>A0A0J7NIG6</accession>
<gene>
    <name evidence="2" type="ORF">RF55_7734</name>
</gene>
<keyword evidence="3" id="KW-1185">Reference proteome</keyword>
<protein>
    <submittedName>
        <fullName evidence="2">Manganese transporter</fullName>
    </submittedName>
</protein>
<reference evidence="2 3" key="1">
    <citation type="submission" date="2015-04" db="EMBL/GenBank/DDBJ databases">
        <title>Lasius niger genome sequencing.</title>
        <authorList>
            <person name="Konorov E.A."/>
            <person name="Nikitin M.A."/>
            <person name="Kirill M.V."/>
            <person name="Chang P."/>
        </authorList>
    </citation>
    <scope>NUCLEOTIDE SEQUENCE [LARGE SCALE GENOMIC DNA]</scope>
    <source>
        <tissue evidence="2">Whole</tissue>
    </source>
</reference>
<evidence type="ECO:0000313" key="2">
    <source>
        <dbReference type="EMBL" id="KMQ92300.1"/>
    </source>
</evidence>